<sequence>MFDRVAAEDRLYCISKKQIAQFLNGVEQDNVYGFGFFCDGYDGTVLLVANTEQYHLSNFLEYEARFGATDSEFFRWDVGNWKYPAGLFSSSSTEQSEFEDAWKEHREPLSQTENEAKQEILEDICFKVLKRLVQERTFSGIPGVKGVTVLGPLALQESVLEKKKSLDRLLQ</sequence>
<name>A0ABS5BQU1_9BACT</name>
<proteinExistence type="predicted"/>
<protein>
    <submittedName>
        <fullName evidence="1">DUF4303 domain-containing protein</fullName>
    </submittedName>
</protein>
<keyword evidence="2" id="KW-1185">Reference proteome</keyword>
<evidence type="ECO:0000313" key="2">
    <source>
        <dbReference type="Proteomes" id="UP000676565"/>
    </source>
</evidence>
<comment type="caution">
    <text evidence="1">The sequence shown here is derived from an EMBL/GenBank/DDBJ whole genome shotgun (WGS) entry which is preliminary data.</text>
</comment>
<accession>A0ABS5BQU1</accession>
<organism evidence="1 2">
    <name type="scientific">Gemmata palustris</name>
    <dbReference type="NCBI Taxonomy" id="2822762"/>
    <lineage>
        <taxon>Bacteria</taxon>
        <taxon>Pseudomonadati</taxon>
        <taxon>Planctomycetota</taxon>
        <taxon>Planctomycetia</taxon>
        <taxon>Gemmatales</taxon>
        <taxon>Gemmataceae</taxon>
        <taxon>Gemmata</taxon>
    </lineage>
</organism>
<gene>
    <name evidence="1" type="ORF">J8F10_12275</name>
</gene>
<evidence type="ECO:0000313" key="1">
    <source>
        <dbReference type="EMBL" id="MBP3956059.1"/>
    </source>
</evidence>
<dbReference type="RefSeq" id="WP_210654096.1">
    <property type="nucleotide sequence ID" value="NZ_JAGKQQ010000001.1"/>
</dbReference>
<dbReference type="EMBL" id="JAGKQQ010000001">
    <property type="protein sequence ID" value="MBP3956059.1"/>
    <property type="molecule type" value="Genomic_DNA"/>
</dbReference>
<dbReference type="InterPro" id="IPR025409">
    <property type="entry name" value="DUF4303"/>
</dbReference>
<dbReference type="Proteomes" id="UP000676565">
    <property type="component" value="Unassembled WGS sequence"/>
</dbReference>
<reference evidence="1 2" key="1">
    <citation type="submission" date="2021-04" db="EMBL/GenBank/DDBJ databases">
        <authorList>
            <person name="Ivanova A."/>
        </authorList>
    </citation>
    <scope>NUCLEOTIDE SEQUENCE [LARGE SCALE GENOMIC DNA]</scope>
    <source>
        <strain evidence="1 2">G18</strain>
    </source>
</reference>
<dbReference type="Pfam" id="PF14136">
    <property type="entry name" value="DUF4303"/>
    <property type="match status" value="1"/>
</dbReference>